<reference evidence="14 15" key="1">
    <citation type="journal article" date="2015" name="Genome Announc.">
        <title>Expanding the biotechnology potential of lactobacilli through comparative genomics of 213 strains and associated genera.</title>
        <authorList>
            <person name="Sun Z."/>
            <person name="Harris H.M."/>
            <person name="McCann A."/>
            <person name="Guo C."/>
            <person name="Argimon S."/>
            <person name="Zhang W."/>
            <person name="Yang X."/>
            <person name="Jeffery I.B."/>
            <person name="Cooney J.C."/>
            <person name="Kagawa T.F."/>
            <person name="Liu W."/>
            <person name="Song Y."/>
            <person name="Salvetti E."/>
            <person name="Wrobel A."/>
            <person name="Rasinkangas P."/>
            <person name="Parkhill J."/>
            <person name="Rea M.C."/>
            <person name="O'Sullivan O."/>
            <person name="Ritari J."/>
            <person name="Douillard F.P."/>
            <person name="Paul Ross R."/>
            <person name="Yang R."/>
            <person name="Briner A.E."/>
            <person name="Felis G.E."/>
            <person name="de Vos W.M."/>
            <person name="Barrangou R."/>
            <person name="Klaenhammer T.R."/>
            <person name="Caufield P.W."/>
            <person name="Cui Y."/>
            <person name="Zhang H."/>
            <person name="O'Toole P.W."/>
        </authorList>
    </citation>
    <scope>NUCLEOTIDE SEQUENCE [LARGE SCALE GENOMIC DNA]</scope>
    <source>
        <strain evidence="14 15">DSM 21775</strain>
    </source>
</reference>
<dbReference type="OrthoDB" id="9800163at2"/>
<evidence type="ECO:0000313" key="15">
    <source>
        <dbReference type="Proteomes" id="UP000051589"/>
    </source>
</evidence>
<name>A0A0R2DRJ6_9LACO</name>
<dbReference type="Pfam" id="PF08546">
    <property type="entry name" value="ApbA_C"/>
    <property type="match status" value="1"/>
</dbReference>
<dbReference type="Gene3D" id="3.40.50.720">
    <property type="entry name" value="NAD(P)-binding Rossmann-like Domain"/>
    <property type="match status" value="1"/>
</dbReference>
<keyword evidence="6 11" id="KW-0566">Pantothenate biosynthesis</keyword>
<dbReference type="Proteomes" id="UP000051589">
    <property type="component" value="Unassembled WGS sequence"/>
</dbReference>
<dbReference type="SUPFAM" id="SSF51735">
    <property type="entry name" value="NAD(P)-binding Rossmann-fold domains"/>
    <property type="match status" value="1"/>
</dbReference>
<evidence type="ECO:0000256" key="5">
    <source>
        <dbReference type="ARBA" id="ARBA00019465"/>
    </source>
</evidence>
<accession>A0A0R2DRJ6</accession>
<dbReference type="InterPro" id="IPR003710">
    <property type="entry name" value="ApbA"/>
</dbReference>
<dbReference type="Gene3D" id="1.10.1040.10">
    <property type="entry name" value="N-(1-d-carboxylethyl)-l-norvaline Dehydrogenase, domain 2"/>
    <property type="match status" value="1"/>
</dbReference>
<dbReference type="STRING" id="1423803.FD13_GL001338"/>
<dbReference type="SUPFAM" id="SSF48179">
    <property type="entry name" value="6-phosphogluconate dehydrogenase C-terminal domain-like"/>
    <property type="match status" value="1"/>
</dbReference>
<dbReference type="GO" id="GO:0005737">
    <property type="term" value="C:cytoplasm"/>
    <property type="evidence" value="ECO:0007669"/>
    <property type="project" value="TreeGrafter"/>
</dbReference>
<evidence type="ECO:0000256" key="2">
    <source>
        <dbReference type="ARBA" id="ARBA00004994"/>
    </source>
</evidence>
<dbReference type="PANTHER" id="PTHR43765">
    <property type="entry name" value="2-DEHYDROPANTOATE 2-REDUCTASE-RELATED"/>
    <property type="match status" value="1"/>
</dbReference>
<evidence type="ECO:0000256" key="7">
    <source>
        <dbReference type="ARBA" id="ARBA00022857"/>
    </source>
</evidence>
<evidence type="ECO:0000256" key="3">
    <source>
        <dbReference type="ARBA" id="ARBA00007870"/>
    </source>
</evidence>
<evidence type="ECO:0000256" key="1">
    <source>
        <dbReference type="ARBA" id="ARBA00002919"/>
    </source>
</evidence>
<comment type="similarity">
    <text evidence="3 11">Belongs to the ketopantoate reductase family.</text>
</comment>
<organism evidence="14 15">
    <name type="scientific">Levilactobacillus senmaizukei DSM 21775 = NBRC 103853</name>
    <dbReference type="NCBI Taxonomy" id="1423803"/>
    <lineage>
        <taxon>Bacteria</taxon>
        <taxon>Bacillati</taxon>
        <taxon>Bacillota</taxon>
        <taxon>Bacilli</taxon>
        <taxon>Lactobacillales</taxon>
        <taxon>Lactobacillaceae</taxon>
        <taxon>Levilactobacillus</taxon>
    </lineage>
</organism>
<dbReference type="PANTHER" id="PTHR43765:SF2">
    <property type="entry name" value="2-DEHYDROPANTOATE 2-REDUCTASE"/>
    <property type="match status" value="1"/>
</dbReference>
<comment type="catalytic activity">
    <reaction evidence="10 11">
        <text>(R)-pantoate + NADP(+) = 2-dehydropantoate + NADPH + H(+)</text>
        <dbReference type="Rhea" id="RHEA:16233"/>
        <dbReference type="ChEBI" id="CHEBI:11561"/>
        <dbReference type="ChEBI" id="CHEBI:15378"/>
        <dbReference type="ChEBI" id="CHEBI:15980"/>
        <dbReference type="ChEBI" id="CHEBI:57783"/>
        <dbReference type="ChEBI" id="CHEBI:58349"/>
        <dbReference type="EC" id="1.1.1.169"/>
    </reaction>
</comment>
<dbReference type="InterPro" id="IPR050838">
    <property type="entry name" value="Ketopantoate_reductase"/>
</dbReference>
<dbReference type="GO" id="GO:0015940">
    <property type="term" value="P:pantothenate biosynthetic process"/>
    <property type="evidence" value="ECO:0007669"/>
    <property type="project" value="UniProtKB-UniPathway"/>
</dbReference>
<evidence type="ECO:0000256" key="9">
    <source>
        <dbReference type="ARBA" id="ARBA00032024"/>
    </source>
</evidence>
<dbReference type="InterPro" id="IPR036291">
    <property type="entry name" value="NAD(P)-bd_dom_sf"/>
</dbReference>
<keyword evidence="7 11" id="KW-0521">NADP</keyword>
<keyword evidence="8 11" id="KW-0560">Oxidoreductase</keyword>
<gene>
    <name evidence="14" type="ORF">FD13_GL001338</name>
</gene>
<evidence type="ECO:0000256" key="8">
    <source>
        <dbReference type="ARBA" id="ARBA00023002"/>
    </source>
</evidence>
<dbReference type="UniPathway" id="UPA00028">
    <property type="reaction ID" value="UER00004"/>
</dbReference>
<dbReference type="EMBL" id="AYZH01000003">
    <property type="protein sequence ID" value="KRN03020.1"/>
    <property type="molecule type" value="Genomic_DNA"/>
</dbReference>
<feature type="domain" description="Ketopantoate reductase N-terminal" evidence="12">
    <location>
        <begin position="3"/>
        <end position="151"/>
    </location>
</feature>
<dbReference type="InterPro" id="IPR013752">
    <property type="entry name" value="KPA_reductase"/>
</dbReference>
<dbReference type="AlphaFoldDB" id="A0A0R2DRJ6"/>
<evidence type="ECO:0000259" key="12">
    <source>
        <dbReference type="Pfam" id="PF02558"/>
    </source>
</evidence>
<dbReference type="NCBIfam" id="TIGR00745">
    <property type="entry name" value="apbA_panE"/>
    <property type="match status" value="1"/>
</dbReference>
<dbReference type="GO" id="GO:0050661">
    <property type="term" value="F:NADP binding"/>
    <property type="evidence" value="ECO:0007669"/>
    <property type="project" value="TreeGrafter"/>
</dbReference>
<evidence type="ECO:0000256" key="4">
    <source>
        <dbReference type="ARBA" id="ARBA00013014"/>
    </source>
</evidence>
<dbReference type="InterPro" id="IPR013332">
    <property type="entry name" value="KPR_N"/>
</dbReference>
<dbReference type="InterPro" id="IPR008927">
    <property type="entry name" value="6-PGluconate_DH-like_C_sf"/>
</dbReference>
<dbReference type="NCBIfam" id="NF005088">
    <property type="entry name" value="PRK06522.1-2"/>
    <property type="match status" value="1"/>
</dbReference>
<evidence type="ECO:0000313" key="14">
    <source>
        <dbReference type="EMBL" id="KRN03020.1"/>
    </source>
</evidence>
<evidence type="ECO:0000256" key="6">
    <source>
        <dbReference type="ARBA" id="ARBA00022655"/>
    </source>
</evidence>
<dbReference type="Pfam" id="PF02558">
    <property type="entry name" value="ApbA"/>
    <property type="match status" value="1"/>
</dbReference>
<dbReference type="RefSeq" id="WP_061775848.1">
    <property type="nucleotide sequence ID" value="NZ_AYZH01000003.1"/>
</dbReference>
<evidence type="ECO:0000256" key="11">
    <source>
        <dbReference type="RuleBase" id="RU362068"/>
    </source>
</evidence>
<evidence type="ECO:0000256" key="10">
    <source>
        <dbReference type="ARBA" id="ARBA00048793"/>
    </source>
</evidence>
<comment type="function">
    <text evidence="1 11">Catalyzes the NADPH-dependent reduction of ketopantoate into pantoic acid.</text>
</comment>
<dbReference type="InterPro" id="IPR013328">
    <property type="entry name" value="6PGD_dom2"/>
</dbReference>
<protein>
    <recommendedName>
        <fullName evidence="5 11">2-dehydropantoate 2-reductase</fullName>
        <ecNumber evidence="4 11">1.1.1.169</ecNumber>
    </recommendedName>
    <alternativeName>
        <fullName evidence="9 11">Ketopantoate reductase</fullName>
    </alternativeName>
</protein>
<proteinExistence type="inferred from homology"/>
<evidence type="ECO:0000259" key="13">
    <source>
        <dbReference type="Pfam" id="PF08546"/>
    </source>
</evidence>
<feature type="domain" description="Ketopantoate reductase C-terminal" evidence="13">
    <location>
        <begin position="178"/>
        <end position="303"/>
    </location>
</feature>
<comment type="caution">
    <text evidence="14">The sequence shown here is derived from an EMBL/GenBank/DDBJ whole genome shotgun (WGS) entry which is preliminary data.</text>
</comment>
<dbReference type="EC" id="1.1.1.169" evidence="4 11"/>
<keyword evidence="15" id="KW-1185">Reference proteome</keyword>
<comment type="pathway">
    <text evidence="2 11">Cofactor biosynthesis; (R)-pantothenate biosynthesis; (R)-pantoate from 3-methyl-2-oxobutanoate: step 2/2.</text>
</comment>
<dbReference type="GO" id="GO:0008677">
    <property type="term" value="F:2-dehydropantoate 2-reductase activity"/>
    <property type="evidence" value="ECO:0007669"/>
    <property type="project" value="UniProtKB-EC"/>
</dbReference>
<dbReference type="PATRIC" id="fig|1423803.3.peg.1368"/>
<sequence>MKIAIAGAGAMGSRFGVKLQAAGNDVTLIDNWTDHVAAINANGLIVTRDDGKDQVYPMTALAPNDVTTTFDLVILFTKTMQMDQMLTDLHDVLANHPAVLTLANGIGNVETIEKHVPRSQIVVGTTVWSSGLVGPGHIKVTGTGSISLQAVAPASFSNLGDIISTLNAAGLKASPADDVMAAIWKKAGLNSVLNTYCTLLDCNIGEFGALPNWRELNDAVLDEFQAVAAAAKITFSASAVTTLIAAQFSPETNGGHYPSMHQDMANHRPTEIDFLNGYVARLGKQLGVPAPHNAILAQLIHSQEALVTAKD</sequence>